<proteinExistence type="predicted"/>
<protein>
    <submittedName>
        <fullName evidence="2">WYL domain-containing protein</fullName>
    </submittedName>
</protein>
<evidence type="ECO:0000259" key="1">
    <source>
        <dbReference type="Pfam" id="PF25583"/>
    </source>
</evidence>
<reference evidence="2 3" key="1">
    <citation type="submission" date="2019-08" db="EMBL/GenBank/DDBJ databases">
        <title>In-depth cultivation of the pig gut microbiome towards novel bacterial diversity and tailored functional studies.</title>
        <authorList>
            <person name="Wylensek D."/>
            <person name="Hitch T.C.A."/>
            <person name="Clavel T."/>
        </authorList>
    </citation>
    <scope>NUCLEOTIDE SEQUENCE [LARGE SCALE GENOMIC DNA]</scope>
    <source>
        <strain evidence="2 3">WCA-693-APC-5D-A</strain>
    </source>
</reference>
<keyword evidence="3" id="KW-1185">Reference proteome</keyword>
<sequence length="329" mass="38172">MNKSKLFNETQSEHFLTLCSVINDIHRGSLLTETDILHRFPHIDWADKDRLLQLLHSVFIFDEKGHARLFINAPIPQLATHYQLRWLKDMLLNPECDFLLADQIRIKLLAAMKDINPLTTPETITIFRETGDRNLPLANSDMLAKIWQALKNRQKLAYTYQDAGGNIHQGICPPCRLEYDCAWHRLHLILWLEKEQRAIKLNISGIQEISITDISYGREIEQCFEDFLARNKTSVVLQLSPKNNAVDRCFAIFSSYDKQSVYDEDNDIYTLTITYYQFDREEIINYILSLGAAVTVMAPQDMRQSVIDRLKAQWQRLSSTPDKPSPEAD</sequence>
<comment type="caution">
    <text evidence="2">The sequence shown here is derived from an EMBL/GenBank/DDBJ whole genome shotgun (WGS) entry which is preliminary data.</text>
</comment>
<accession>A0A6I2UF61</accession>
<feature type="domain" description="WCX" evidence="1">
    <location>
        <begin position="269"/>
        <end position="312"/>
    </location>
</feature>
<dbReference type="Proteomes" id="UP000433181">
    <property type="component" value="Unassembled WGS sequence"/>
</dbReference>
<dbReference type="Pfam" id="PF25583">
    <property type="entry name" value="WCX"/>
    <property type="match status" value="1"/>
</dbReference>
<evidence type="ECO:0000313" key="3">
    <source>
        <dbReference type="Proteomes" id="UP000433181"/>
    </source>
</evidence>
<dbReference type="RefSeq" id="WP_154406461.1">
    <property type="nucleotide sequence ID" value="NZ_VUNR01000006.1"/>
</dbReference>
<dbReference type="GeneID" id="96778216"/>
<organism evidence="2 3">
    <name type="scientific">Anaerovibrio slackiae</name>
    <dbReference type="NCBI Taxonomy" id="2652309"/>
    <lineage>
        <taxon>Bacteria</taxon>
        <taxon>Bacillati</taxon>
        <taxon>Bacillota</taxon>
        <taxon>Negativicutes</taxon>
        <taxon>Selenomonadales</taxon>
        <taxon>Selenomonadaceae</taxon>
        <taxon>Anaerovibrio</taxon>
    </lineage>
</organism>
<dbReference type="EMBL" id="VUNR01000006">
    <property type="protein sequence ID" value="MSU08299.1"/>
    <property type="molecule type" value="Genomic_DNA"/>
</dbReference>
<gene>
    <name evidence="2" type="ORF">FYJ84_04755</name>
</gene>
<name>A0A6I2UF61_9FIRM</name>
<dbReference type="InterPro" id="IPR057727">
    <property type="entry name" value="WCX_dom"/>
</dbReference>
<dbReference type="AlphaFoldDB" id="A0A6I2UF61"/>
<evidence type="ECO:0000313" key="2">
    <source>
        <dbReference type="EMBL" id="MSU08299.1"/>
    </source>
</evidence>